<reference evidence="1 2" key="1">
    <citation type="submission" date="2020-09" db="EMBL/GenBank/DDBJ databases">
        <title>De no assembly of potato wild relative species, Solanum commersonii.</title>
        <authorList>
            <person name="Cho K."/>
        </authorList>
    </citation>
    <scope>NUCLEOTIDE SEQUENCE [LARGE SCALE GENOMIC DNA]</scope>
    <source>
        <strain evidence="1">LZ3.2</strain>
        <tissue evidence="1">Leaf</tissue>
    </source>
</reference>
<organism evidence="1 2">
    <name type="scientific">Solanum commersonii</name>
    <name type="common">Commerson's wild potato</name>
    <name type="synonym">Commerson's nightshade</name>
    <dbReference type="NCBI Taxonomy" id="4109"/>
    <lineage>
        <taxon>Eukaryota</taxon>
        <taxon>Viridiplantae</taxon>
        <taxon>Streptophyta</taxon>
        <taxon>Embryophyta</taxon>
        <taxon>Tracheophyta</taxon>
        <taxon>Spermatophyta</taxon>
        <taxon>Magnoliopsida</taxon>
        <taxon>eudicotyledons</taxon>
        <taxon>Gunneridae</taxon>
        <taxon>Pentapetalae</taxon>
        <taxon>asterids</taxon>
        <taxon>lamiids</taxon>
        <taxon>Solanales</taxon>
        <taxon>Solanaceae</taxon>
        <taxon>Solanoideae</taxon>
        <taxon>Solaneae</taxon>
        <taxon>Solanum</taxon>
    </lineage>
</organism>
<accession>A0A9J5WIK8</accession>
<gene>
    <name evidence="1" type="ORF">H5410_055817</name>
</gene>
<proteinExistence type="predicted"/>
<name>A0A9J5WIK8_SOLCO</name>
<comment type="caution">
    <text evidence="1">The sequence shown here is derived from an EMBL/GenBank/DDBJ whole genome shotgun (WGS) entry which is preliminary data.</text>
</comment>
<evidence type="ECO:0000313" key="1">
    <source>
        <dbReference type="EMBL" id="KAG5575683.1"/>
    </source>
</evidence>
<protein>
    <submittedName>
        <fullName evidence="1">Uncharacterized protein</fullName>
    </submittedName>
</protein>
<dbReference type="Proteomes" id="UP000824120">
    <property type="component" value="Chromosome 11"/>
</dbReference>
<dbReference type="AlphaFoldDB" id="A0A9J5WIK8"/>
<keyword evidence="2" id="KW-1185">Reference proteome</keyword>
<dbReference type="EMBL" id="JACXVP010000011">
    <property type="protein sequence ID" value="KAG5575683.1"/>
    <property type="molecule type" value="Genomic_DNA"/>
</dbReference>
<sequence length="76" mass="8325">MLLNDDGIIDTQVHGVDIHLDHESIILEVPRKRVGSVEGCVPSDSYVKSVVKVEDLGSSGILKKSLRVNTRCILNL</sequence>
<evidence type="ECO:0000313" key="2">
    <source>
        <dbReference type="Proteomes" id="UP000824120"/>
    </source>
</evidence>